<dbReference type="RefSeq" id="WP_225417565.1">
    <property type="nucleotide sequence ID" value="NZ_JBHSSJ010000002.1"/>
</dbReference>
<keyword evidence="6" id="KW-1185">Reference proteome</keyword>
<evidence type="ECO:0000256" key="3">
    <source>
        <dbReference type="SAM" id="Phobius"/>
    </source>
</evidence>
<comment type="subcellular location">
    <subcellularLocation>
        <location evidence="1">Endomembrane system</location>
        <topology evidence="1">Multi-pass membrane protein</topology>
    </subcellularLocation>
</comment>
<dbReference type="Pfam" id="PF00892">
    <property type="entry name" value="EamA"/>
    <property type="match status" value="2"/>
</dbReference>
<dbReference type="PANTHER" id="PTHR22911:SF79">
    <property type="entry name" value="MOBA-LIKE NTP TRANSFERASE DOMAIN-CONTAINING PROTEIN"/>
    <property type="match status" value="1"/>
</dbReference>
<protein>
    <submittedName>
        <fullName evidence="5">DMT family transporter</fullName>
    </submittedName>
</protein>
<comment type="similarity">
    <text evidence="2">Belongs to the EamA transporter family.</text>
</comment>
<evidence type="ECO:0000259" key="4">
    <source>
        <dbReference type="Pfam" id="PF00892"/>
    </source>
</evidence>
<evidence type="ECO:0000313" key="5">
    <source>
        <dbReference type="EMBL" id="MFC6274508.1"/>
    </source>
</evidence>
<gene>
    <name evidence="5" type="ORF">ACFQET_03155</name>
</gene>
<dbReference type="InterPro" id="IPR037185">
    <property type="entry name" value="EmrE-like"/>
</dbReference>
<sequence length="310" mass="33470">MKTNANSSENIKKGIFWATMASAMWGISGTVLQFISQSQNVPASWFLSARTSVTGVVLLIVSAIMYGKKIFNVFNSVRNILWLIAYAVFGLGANLLTFYMSVQTGNSAASTILQYLSPLFIVLGSLVFLHQRPLRSDLIAFIVAMIGVFLAITRGDISQLSIPMVSLLWGIGSGITAAGYVVLPRTLVKEGNSPIVVLGWAMLLAGIIFNCYRPVWVHTPPINLGLVASMSTVILLGTIIPFALVLYSTHFAPSDVISIVDATQPVMTFVLSIIFLGLKITVAEVVGSILVILAIYLLNRGRQKADSQRG</sequence>
<feature type="domain" description="EamA" evidence="4">
    <location>
        <begin position="13"/>
        <end position="152"/>
    </location>
</feature>
<keyword evidence="3" id="KW-0472">Membrane</keyword>
<feature type="transmembrane region" description="Helical" evidence="3">
    <location>
        <begin position="267"/>
        <end position="298"/>
    </location>
</feature>
<dbReference type="PANTHER" id="PTHR22911">
    <property type="entry name" value="ACYL-MALONYL CONDENSING ENZYME-RELATED"/>
    <property type="match status" value="1"/>
</dbReference>
<feature type="domain" description="EamA" evidence="4">
    <location>
        <begin position="166"/>
        <end position="299"/>
    </location>
</feature>
<feature type="transmembrane region" description="Helical" evidence="3">
    <location>
        <begin position="224"/>
        <end position="247"/>
    </location>
</feature>
<dbReference type="SUPFAM" id="SSF103481">
    <property type="entry name" value="Multidrug resistance efflux transporter EmrE"/>
    <property type="match status" value="2"/>
</dbReference>
<comment type="caution">
    <text evidence="5">The sequence shown here is derived from an EMBL/GenBank/DDBJ whole genome shotgun (WGS) entry which is preliminary data.</text>
</comment>
<feature type="transmembrane region" description="Helical" evidence="3">
    <location>
        <begin position="165"/>
        <end position="183"/>
    </location>
</feature>
<evidence type="ECO:0000313" key="6">
    <source>
        <dbReference type="Proteomes" id="UP001596191"/>
    </source>
</evidence>
<keyword evidence="3" id="KW-1133">Transmembrane helix</keyword>
<proteinExistence type="inferred from homology"/>
<dbReference type="Proteomes" id="UP001596191">
    <property type="component" value="Unassembled WGS sequence"/>
</dbReference>
<feature type="transmembrane region" description="Helical" evidence="3">
    <location>
        <begin position="79"/>
        <end position="100"/>
    </location>
</feature>
<keyword evidence="3" id="KW-0812">Transmembrane</keyword>
<dbReference type="InterPro" id="IPR000620">
    <property type="entry name" value="EamA_dom"/>
</dbReference>
<reference evidence="6" key="1">
    <citation type="journal article" date="2019" name="Int. J. Syst. Evol. Microbiol.">
        <title>The Global Catalogue of Microorganisms (GCM) 10K type strain sequencing project: providing services to taxonomists for standard genome sequencing and annotation.</title>
        <authorList>
            <consortium name="The Broad Institute Genomics Platform"/>
            <consortium name="The Broad Institute Genome Sequencing Center for Infectious Disease"/>
            <person name="Wu L."/>
            <person name="Ma J."/>
        </authorList>
    </citation>
    <scope>NUCLEOTIDE SEQUENCE [LARGE SCALE GENOMIC DNA]</scope>
    <source>
        <strain evidence="6">CCM 8907</strain>
    </source>
</reference>
<accession>A0ABW1TP37</accession>
<feature type="transmembrane region" description="Helical" evidence="3">
    <location>
        <begin position="195"/>
        <end position="212"/>
    </location>
</feature>
<evidence type="ECO:0000256" key="1">
    <source>
        <dbReference type="ARBA" id="ARBA00004127"/>
    </source>
</evidence>
<organism evidence="5 6">
    <name type="scientific">Levilactobacillus tangyuanensis</name>
    <dbReference type="NCBI Taxonomy" id="2486021"/>
    <lineage>
        <taxon>Bacteria</taxon>
        <taxon>Bacillati</taxon>
        <taxon>Bacillota</taxon>
        <taxon>Bacilli</taxon>
        <taxon>Lactobacillales</taxon>
        <taxon>Lactobacillaceae</taxon>
        <taxon>Levilactobacillus</taxon>
    </lineage>
</organism>
<name>A0ABW1TP37_9LACO</name>
<feature type="transmembrane region" description="Helical" evidence="3">
    <location>
        <begin position="112"/>
        <end position="130"/>
    </location>
</feature>
<feature type="transmembrane region" description="Helical" evidence="3">
    <location>
        <begin position="15"/>
        <end position="35"/>
    </location>
</feature>
<feature type="transmembrane region" description="Helical" evidence="3">
    <location>
        <begin position="136"/>
        <end position="153"/>
    </location>
</feature>
<evidence type="ECO:0000256" key="2">
    <source>
        <dbReference type="ARBA" id="ARBA00007362"/>
    </source>
</evidence>
<feature type="transmembrane region" description="Helical" evidence="3">
    <location>
        <begin position="47"/>
        <end position="67"/>
    </location>
</feature>
<dbReference type="EMBL" id="JBHSSJ010000002">
    <property type="protein sequence ID" value="MFC6274508.1"/>
    <property type="molecule type" value="Genomic_DNA"/>
</dbReference>